<keyword evidence="3" id="KW-1185">Reference proteome</keyword>
<reference evidence="2" key="1">
    <citation type="submission" date="2022-02" db="EMBL/GenBank/DDBJ databases">
        <title>Halalkalibacter sp. nov. isolated from Lonar Lake, India.</title>
        <authorList>
            <person name="Joshi A."/>
            <person name="Thite S."/>
            <person name="Lodha T."/>
        </authorList>
    </citation>
    <scope>NUCLEOTIDE SEQUENCE</scope>
    <source>
        <strain evidence="2">MEB205</strain>
    </source>
</reference>
<dbReference type="Gene3D" id="3.40.30.10">
    <property type="entry name" value="Glutaredoxin"/>
    <property type="match status" value="1"/>
</dbReference>
<sequence>MTVDYRCFELDPTMERDAGYNIYEKLSSKYGMSLDQAKANCRNMEQMAYELGLDFRFDTQVLTNTFDAHRLVMFSKEHGRMHEMTDRLLRAYYSEGQHIGDHATLVDLAEEVGLYRAEAADMLASNEFSQAVRLDEQEAEQYGIKSIPFFLINKKYAITGAQSPEVFVQSLQQIIEQDGLTVDQSGAACDDDGCELPDTK</sequence>
<dbReference type="PANTHER" id="PTHR13887">
    <property type="entry name" value="GLUTATHIONE S-TRANSFERASE KAPPA"/>
    <property type="match status" value="1"/>
</dbReference>
<dbReference type="InterPro" id="IPR036249">
    <property type="entry name" value="Thioredoxin-like_sf"/>
</dbReference>
<dbReference type="CDD" id="cd03024">
    <property type="entry name" value="DsbA_FrnE"/>
    <property type="match status" value="1"/>
</dbReference>
<dbReference type="EMBL" id="JAKRYL010000040">
    <property type="protein sequence ID" value="MCL7749775.1"/>
    <property type="molecule type" value="Genomic_DNA"/>
</dbReference>
<dbReference type="AlphaFoldDB" id="A0A9X2CWT5"/>
<feature type="domain" description="DSBA-like thioredoxin" evidence="1">
    <location>
        <begin position="2"/>
        <end position="172"/>
    </location>
</feature>
<dbReference type="SUPFAM" id="SSF52833">
    <property type="entry name" value="Thioredoxin-like"/>
    <property type="match status" value="1"/>
</dbReference>
<evidence type="ECO:0000313" key="2">
    <source>
        <dbReference type="EMBL" id="MCL7749775.1"/>
    </source>
</evidence>
<dbReference type="PANTHER" id="PTHR13887:SF41">
    <property type="entry name" value="THIOREDOXIN SUPERFAMILY PROTEIN"/>
    <property type="match status" value="1"/>
</dbReference>
<evidence type="ECO:0000313" key="3">
    <source>
        <dbReference type="Proteomes" id="UP001139150"/>
    </source>
</evidence>
<proteinExistence type="predicted"/>
<organism evidence="2 3">
    <name type="scientific">Halalkalibacter alkaliphilus</name>
    <dbReference type="NCBI Taxonomy" id="2917993"/>
    <lineage>
        <taxon>Bacteria</taxon>
        <taxon>Bacillati</taxon>
        <taxon>Bacillota</taxon>
        <taxon>Bacilli</taxon>
        <taxon>Bacillales</taxon>
        <taxon>Bacillaceae</taxon>
        <taxon>Halalkalibacter</taxon>
    </lineage>
</organism>
<dbReference type="GO" id="GO:0016491">
    <property type="term" value="F:oxidoreductase activity"/>
    <property type="evidence" value="ECO:0007669"/>
    <property type="project" value="InterPro"/>
</dbReference>
<name>A0A9X2CWT5_9BACI</name>
<protein>
    <submittedName>
        <fullName evidence="2">DsbA family oxidoreductase</fullName>
    </submittedName>
</protein>
<dbReference type="InterPro" id="IPR001853">
    <property type="entry name" value="DSBA-like_thioredoxin_dom"/>
</dbReference>
<comment type="caution">
    <text evidence="2">The sequence shown here is derived from an EMBL/GenBank/DDBJ whole genome shotgun (WGS) entry which is preliminary data.</text>
</comment>
<dbReference type="Proteomes" id="UP001139150">
    <property type="component" value="Unassembled WGS sequence"/>
</dbReference>
<evidence type="ECO:0000259" key="1">
    <source>
        <dbReference type="Pfam" id="PF01323"/>
    </source>
</evidence>
<accession>A0A9X2CWT5</accession>
<gene>
    <name evidence="2" type="ORF">MF646_21910</name>
</gene>
<dbReference type="Pfam" id="PF01323">
    <property type="entry name" value="DSBA"/>
    <property type="match status" value="1"/>
</dbReference>